<dbReference type="PROSITE" id="PS50994">
    <property type="entry name" value="INTEGRASE"/>
    <property type="match status" value="1"/>
</dbReference>
<evidence type="ECO:0000259" key="8">
    <source>
        <dbReference type="PROSITE" id="PS50994"/>
    </source>
</evidence>
<dbReference type="Pfam" id="PF05698">
    <property type="entry name" value="Trigger_C"/>
    <property type="match status" value="1"/>
</dbReference>
<dbReference type="Gene3D" id="3.10.50.40">
    <property type="match status" value="1"/>
</dbReference>
<dbReference type="PROSITE" id="PS50059">
    <property type="entry name" value="FKBP_PPIASE"/>
    <property type="match status" value="1"/>
</dbReference>
<dbReference type="Gene3D" id="3.30.70.1050">
    <property type="entry name" value="Trigger factor ribosome-binding domain"/>
    <property type="match status" value="1"/>
</dbReference>
<sequence>MQVSVETTNGLERRMTVVVPKENIDGEVQKRLKDLAGRVKIDGFRPGKVPFSVVRQKFSGQVSQEVMGEVMQNSFYEAVLQEKLRPAGMPLIEPGDAKEEFEFTATFEVYPEFEVTGLDKIKIERPVVEIGDADIDQMLETIRKQRKTWGEVDRAGQEGDQLTIDFVGTLDGEEFQGGTAKQVPLELGSKRMIPGFEEQLMGAKAGQELTLDVTFPEDYQAKDLAGKAVKFATTVLKVEEPVLPELTDEFAVEFGVKEGGLDALKQQVRENMQRESEQAITLRVKEQVFDGLMGLELLDIPKALVDSEIEVLVKQRQQDMQQYGAPAQDIDPAQFETQAQRRVSLGLILAEVIKDNDITVPPTRLREAVEKMAASYERPEEVVKYYYGDKDRLKEVENVTLEEMAVEHIISQANVNDKNTSFDALMNPGQTAS</sequence>
<keyword evidence="9" id="KW-0132">Cell division</keyword>
<dbReference type="NCBIfam" id="TIGR00115">
    <property type="entry name" value="tig"/>
    <property type="match status" value="1"/>
</dbReference>
<dbReference type="GO" id="GO:0003755">
    <property type="term" value="F:peptidyl-prolyl cis-trans isomerase activity"/>
    <property type="evidence" value="ECO:0007669"/>
    <property type="project" value="UniProtKB-KW"/>
</dbReference>
<dbReference type="SUPFAM" id="SSF102735">
    <property type="entry name" value="Trigger factor ribosome-binding domain"/>
    <property type="match status" value="1"/>
</dbReference>
<dbReference type="PANTHER" id="PTHR30560:SF3">
    <property type="entry name" value="TRIGGER FACTOR-LIKE PROTEIN TIG, CHLOROPLASTIC"/>
    <property type="match status" value="1"/>
</dbReference>
<evidence type="ECO:0000256" key="6">
    <source>
        <dbReference type="ARBA" id="ARBA00023235"/>
    </source>
</evidence>
<dbReference type="GO" id="GO:0043335">
    <property type="term" value="P:protein unfolding"/>
    <property type="evidence" value="ECO:0007669"/>
    <property type="project" value="TreeGrafter"/>
</dbReference>
<evidence type="ECO:0000256" key="4">
    <source>
        <dbReference type="ARBA" id="ARBA00023110"/>
    </source>
</evidence>
<dbReference type="InterPro" id="IPR046357">
    <property type="entry name" value="PPIase_dom_sf"/>
</dbReference>
<dbReference type="InterPro" id="IPR008881">
    <property type="entry name" value="Trigger_fac_ribosome-bd_bac"/>
</dbReference>
<dbReference type="Pfam" id="PF00254">
    <property type="entry name" value="FKBP_C"/>
    <property type="match status" value="1"/>
</dbReference>
<dbReference type="GO" id="GO:0051083">
    <property type="term" value="P:'de novo' cotranslational protein folding"/>
    <property type="evidence" value="ECO:0007669"/>
    <property type="project" value="TreeGrafter"/>
</dbReference>
<keyword evidence="5" id="KW-0143">Chaperone</keyword>
<dbReference type="GO" id="GO:0044183">
    <property type="term" value="F:protein folding chaperone"/>
    <property type="evidence" value="ECO:0007669"/>
    <property type="project" value="TreeGrafter"/>
</dbReference>
<dbReference type="EMBL" id="UOFV01000519">
    <property type="protein sequence ID" value="VAX05213.1"/>
    <property type="molecule type" value="Genomic_DNA"/>
</dbReference>
<dbReference type="InterPro" id="IPR036611">
    <property type="entry name" value="Trigger_fac_ribosome-bd_sf"/>
</dbReference>
<name>A0A3B1AZT2_9ZZZZ</name>
<evidence type="ECO:0000256" key="1">
    <source>
        <dbReference type="ARBA" id="ARBA00000971"/>
    </source>
</evidence>
<evidence type="ECO:0000313" key="9">
    <source>
        <dbReference type="EMBL" id="VAX05213.1"/>
    </source>
</evidence>
<dbReference type="AlphaFoldDB" id="A0A3B1AZT2"/>
<dbReference type="PIRSF" id="PIRSF003095">
    <property type="entry name" value="Trigger_factor"/>
    <property type="match status" value="1"/>
</dbReference>
<protein>
    <recommendedName>
        <fullName evidence="3">peptidylprolyl isomerase</fullName>
        <ecNumber evidence="3">5.2.1.8</ecNumber>
    </recommendedName>
</protein>
<dbReference type="InterPro" id="IPR027304">
    <property type="entry name" value="Trigger_fact/SurA_dom_sf"/>
</dbReference>
<dbReference type="HAMAP" id="MF_00303">
    <property type="entry name" value="Trigger_factor_Tig"/>
    <property type="match status" value="1"/>
</dbReference>
<evidence type="ECO:0000256" key="3">
    <source>
        <dbReference type="ARBA" id="ARBA00013194"/>
    </source>
</evidence>
<dbReference type="EC" id="5.2.1.8" evidence="3"/>
<dbReference type="SUPFAM" id="SSF109998">
    <property type="entry name" value="Triger factor/SurA peptide-binding domain-like"/>
    <property type="match status" value="1"/>
</dbReference>
<dbReference type="SUPFAM" id="SSF54534">
    <property type="entry name" value="FKBP-like"/>
    <property type="match status" value="1"/>
</dbReference>
<dbReference type="Gene3D" id="1.10.3120.10">
    <property type="entry name" value="Trigger factor, C-terminal domain"/>
    <property type="match status" value="1"/>
</dbReference>
<keyword evidence="6 9" id="KW-0413">Isomerase</keyword>
<dbReference type="GO" id="GO:0051301">
    <property type="term" value="P:cell division"/>
    <property type="evidence" value="ECO:0007669"/>
    <property type="project" value="UniProtKB-KW"/>
</dbReference>
<dbReference type="GO" id="GO:0043022">
    <property type="term" value="F:ribosome binding"/>
    <property type="evidence" value="ECO:0007669"/>
    <property type="project" value="TreeGrafter"/>
</dbReference>
<dbReference type="InterPro" id="IPR001179">
    <property type="entry name" value="PPIase_FKBP_dom"/>
</dbReference>
<feature type="domain" description="PPIase FKBP-type" evidence="7">
    <location>
        <begin position="159"/>
        <end position="244"/>
    </location>
</feature>
<dbReference type="InterPro" id="IPR008880">
    <property type="entry name" value="Trigger_fac_C"/>
</dbReference>
<organism evidence="9">
    <name type="scientific">hydrothermal vent metagenome</name>
    <dbReference type="NCBI Taxonomy" id="652676"/>
    <lineage>
        <taxon>unclassified sequences</taxon>
        <taxon>metagenomes</taxon>
        <taxon>ecological metagenomes</taxon>
    </lineage>
</organism>
<evidence type="ECO:0000256" key="5">
    <source>
        <dbReference type="ARBA" id="ARBA00023186"/>
    </source>
</evidence>
<feature type="domain" description="Integrase catalytic" evidence="8">
    <location>
        <begin position="16"/>
        <end position="192"/>
    </location>
</feature>
<dbReference type="GO" id="GO:0015031">
    <property type="term" value="P:protein transport"/>
    <property type="evidence" value="ECO:0007669"/>
    <property type="project" value="InterPro"/>
</dbReference>
<dbReference type="InterPro" id="IPR001584">
    <property type="entry name" value="Integrase_cat-core"/>
</dbReference>
<dbReference type="FunFam" id="3.10.50.40:FF:000001">
    <property type="entry name" value="Trigger factor"/>
    <property type="match status" value="1"/>
</dbReference>
<comment type="catalytic activity">
    <reaction evidence="1">
        <text>[protein]-peptidylproline (omega=180) = [protein]-peptidylproline (omega=0)</text>
        <dbReference type="Rhea" id="RHEA:16237"/>
        <dbReference type="Rhea" id="RHEA-COMP:10747"/>
        <dbReference type="Rhea" id="RHEA-COMP:10748"/>
        <dbReference type="ChEBI" id="CHEBI:83833"/>
        <dbReference type="ChEBI" id="CHEBI:83834"/>
        <dbReference type="EC" id="5.2.1.8"/>
    </reaction>
</comment>
<evidence type="ECO:0000259" key="7">
    <source>
        <dbReference type="PROSITE" id="PS50059"/>
    </source>
</evidence>
<dbReference type="InterPro" id="IPR005215">
    <property type="entry name" value="Trig_fac"/>
</dbReference>
<reference evidence="9" key="1">
    <citation type="submission" date="2018-06" db="EMBL/GenBank/DDBJ databases">
        <authorList>
            <person name="Zhirakovskaya E."/>
        </authorList>
    </citation>
    <scope>NUCLEOTIDE SEQUENCE</scope>
</reference>
<proteinExistence type="inferred from homology"/>
<dbReference type="PANTHER" id="PTHR30560">
    <property type="entry name" value="TRIGGER FACTOR CHAPERONE AND PEPTIDYL-PROLYL CIS/TRANS ISOMERASE"/>
    <property type="match status" value="1"/>
</dbReference>
<dbReference type="GO" id="GO:0015074">
    <property type="term" value="P:DNA integration"/>
    <property type="evidence" value="ECO:0007669"/>
    <property type="project" value="InterPro"/>
</dbReference>
<dbReference type="Pfam" id="PF05697">
    <property type="entry name" value="Trigger_N"/>
    <property type="match status" value="1"/>
</dbReference>
<accession>A0A3B1AZT2</accession>
<comment type="similarity">
    <text evidence="2">Belongs to the FKBP-type PPIase family. Tig subfamily.</text>
</comment>
<gene>
    <name evidence="9" type="ORF">MNBD_GAMMA19-2255</name>
</gene>
<keyword evidence="9" id="KW-0131">Cell cycle</keyword>
<keyword evidence="4" id="KW-0697">Rotamase</keyword>
<dbReference type="InterPro" id="IPR037041">
    <property type="entry name" value="Trigger_fac_C_sf"/>
</dbReference>
<evidence type="ECO:0000256" key="2">
    <source>
        <dbReference type="ARBA" id="ARBA00005464"/>
    </source>
</evidence>